<dbReference type="EMBL" id="JBICCN010000036">
    <property type="protein sequence ID" value="KAL3100115.1"/>
    <property type="molecule type" value="Genomic_DNA"/>
</dbReference>
<sequence>MAPFANRLGHANFLEAFYSFHFFKFYLLDQQVNDCFGSQQQEHTNCGERNIRRSSSLQLPSSIQAAADCEQNSQRLTDANFNFIHSAICTLKTSSASIYASTLSAAGLLGGVGLGGFRSNGLTGSGTSEADNLYMMMTAYRCCCGFIRLRMAAMLILNMMGSMAFGLVLLMNPLHVYLPFIRHFGTFAELMPAFMALCTSVMVMINFWFLVLGAFTYVLIRDKRSLFVYKEEYFNNGYMDEEKVNVKLVMIRRSSSAPINRMYSG</sequence>
<protein>
    <submittedName>
        <fullName evidence="2">Uncharacterized protein</fullName>
    </submittedName>
</protein>
<dbReference type="AlphaFoldDB" id="A0ABD2KB09"/>
<keyword evidence="1" id="KW-1133">Transmembrane helix</keyword>
<evidence type="ECO:0000313" key="2">
    <source>
        <dbReference type="EMBL" id="KAL3100115.1"/>
    </source>
</evidence>
<name>A0ABD2KB09_HETSC</name>
<accession>A0ABD2KB09</accession>
<feature type="transmembrane region" description="Helical" evidence="1">
    <location>
        <begin position="155"/>
        <end position="174"/>
    </location>
</feature>
<dbReference type="Proteomes" id="UP001620645">
    <property type="component" value="Unassembled WGS sequence"/>
</dbReference>
<organism evidence="2 3">
    <name type="scientific">Heterodera schachtii</name>
    <name type="common">Sugarbeet cyst nematode worm</name>
    <name type="synonym">Tylenchus schachtii</name>
    <dbReference type="NCBI Taxonomy" id="97005"/>
    <lineage>
        <taxon>Eukaryota</taxon>
        <taxon>Metazoa</taxon>
        <taxon>Ecdysozoa</taxon>
        <taxon>Nematoda</taxon>
        <taxon>Chromadorea</taxon>
        <taxon>Rhabditida</taxon>
        <taxon>Tylenchina</taxon>
        <taxon>Tylenchomorpha</taxon>
        <taxon>Tylenchoidea</taxon>
        <taxon>Heteroderidae</taxon>
        <taxon>Heteroderinae</taxon>
        <taxon>Heterodera</taxon>
    </lineage>
</organism>
<evidence type="ECO:0000313" key="3">
    <source>
        <dbReference type="Proteomes" id="UP001620645"/>
    </source>
</evidence>
<keyword evidence="1" id="KW-0812">Transmembrane</keyword>
<gene>
    <name evidence="2" type="ORF">niasHS_000726</name>
</gene>
<evidence type="ECO:0000256" key="1">
    <source>
        <dbReference type="SAM" id="Phobius"/>
    </source>
</evidence>
<proteinExistence type="predicted"/>
<reference evidence="2 3" key="1">
    <citation type="submission" date="2024-10" db="EMBL/GenBank/DDBJ databases">
        <authorList>
            <person name="Kim D."/>
        </authorList>
    </citation>
    <scope>NUCLEOTIDE SEQUENCE [LARGE SCALE GENOMIC DNA]</scope>
    <source>
        <strain evidence="2">Taebaek</strain>
    </source>
</reference>
<keyword evidence="1" id="KW-0472">Membrane</keyword>
<comment type="caution">
    <text evidence="2">The sequence shown here is derived from an EMBL/GenBank/DDBJ whole genome shotgun (WGS) entry which is preliminary data.</text>
</comment>
<keyword evidence="3" id="KW-1185">Reference proteome</keyword>
<feature type="transmembrane region" description="Helical" evidence="1">
    <location>
        <begin position="194"/>
        <end position="220"/>
    </location>
</feature>